<dbReference type="InterPro" id="IPR036157">
    <property type="entry name" value="dUTPase-like_sf"/>
</dbReference>
<dbReference type="Pfam" id="PF00692">
    <property type="entry name" value="dUTPase"/>
    <property type="match status" value="1"/>
</dbReference>
<dbReference type="NCBIfam" id="TIGR00576">
    <property type="entry name" value="dut"/>
    <property type="match status" value="1"/>
</dbReference>
<dbReference type="GO" id="GO:0006226">
    <property type="term" value="P:dUMP biosynthetic process"/>
    <property type="evidence" value="ECO:0007669"/>
    <property type="project" value="InterPro"/>
</dbReference>
<organism evidence="7 8">
    <name type="scientific">Edaphobacter modestus</name>
    <dbReference type="NCBI Taxonomy" id="388466"/>
    <lineage>
        <taxon>Bacteria</taxon>
        <taxon>Pseudomonadati</taxon>
        <taxon>Acidobacteriota</taxon>
        <taxon>Terriglobia</taxon>
        <taxon>Terriglobales</taxon>
        <taxon>Acidobacteriaceae</taxon>
        <taxon>Edaphobacter</taxon>
    </lineage>
</organism>
<sequence length="146" mass="15122">MSSAVRIKVKKLVEEARLPCYAHVGEYGDLAADLYASEGLLLEVGSTVAVPTGIAMEFPSTHGALVEDRSGLALKGVTTLAGVIDPGYRGEIRVVVTNLGAAAVEIKPGDRIAQLRIVQRIEAGFEEVAELGEATRGAGGFGSTGV</sequence>
<dbReference type="GO" id="GO:0004170">
    <property type="term" value="F:dUTP diphosphatase activity"/>
    <property type="evidence" value="ECO:0007669"/>
    <property type="project" value="UniProtKB-EC"/>
</dbReference>
<evidence type="ECO:0000256" key="4">
    <source>
        <dbReference type="ARBA" id="ARBA00023080"/>
    </source>
</evidence>
<feature type="domain" description="dUTPase-like" evidence="6">
    <location>
        <begin position="33"/>
        <end position="145"/>
    </location>
</feature>
<dbReference type="CDD" id="cd07557">
    <property type="entry name" value="trimeric_dUTPase"/>
    <property type="match status" value="1"/>
</dbReference>
<dbReference type="Proteomes" id="UP000292958">
    <property type="component" value="Unassembled WGS sequence"/>
</dbReference>
<dbReference type="InterPro" id="IPR033704">
    <property type="entry name" value="dUTPase_trimeric"/>
</dbReference>
<dbReference type="Gene3D" id="2.70.40.10">
    <property type="match status" value="1"/>
</dbReference>
<dbReference type="SUPFAM" id="SSF51283">
    <property type="entry name" value="dUTPase-like"/>
    <property type="match status" value="1"/>
</dbReference>
<dbReference type="OrthoDB" id="9809956at2"/>
<dbReference type="EC" id="3.6.1.23" evidence="2"/>
<dbReference type="InterPro" id="IPR008181">
    <property type="entry name" value="dUTPase"/>
</dbReference>
<evidence type="ECO:0000313" key="8">
    <source>
        <dbReference type="Proteomes" id="UP000292958"/>
    </source>
</evidence>
<keyword evidence="4" id="KW-0546">Nucleotide metabolism</keyword>
<proteinExistence type="inferred from homology"/>
<keyword evidence="3 7" id="KW-0378">Hydrolase</keyword>
<dbReference type="GO" id="GO:0046081">
    <property type="term" value="P:dUTP catabolic process"/>
    <property type="evidence" value="ECO:0007669"/>
    <property type="project" value="InterPro"/>
</dbReference>
<evidence type="ECO:0000256" key="5">
    <source>
        <dbReference type="ARBA" id="ARBA00047686"/>
    </source>
</evidence>
<accession>A0A4V2G4R2</accession>
<dbReference type="EMBL" id="SHKW01000001">
    <property type="protein sequence ID" value="RZU41996.1"/>
    <property type="molecule type" value="Genomic_DNA"/>
</dbReference>
<dbReference type="InterPro" id="IPR029054">
    <property type="entry name" value="dUTPase-like"/>
</dbReference>
<reference evidence="7 8" key="1">
    <citation type="submission" date="2019-02" db="EMBL/GenBank/DDBJ databases">
        <title>Genomic Encyclopedia of Archaeal and Bacterial Type Strains, Phase II (KMG-II): from individual species to whole genera.</title>
        <authorList>
            <person name="Goeker M."/>
        </authorList>
    </citation>
    <scope>NUCLEOTIDE SEQUENCE [LARGE SCALE GENOMIC DNA]</scope>
    <source>
        <strain evidence="7 8">DSM 18101</strain>
    </source>
</reference>
<dbReference type="AlphaFoldDB" id="A0A4V2G4R2"/>
<evidence type="ECO:0000256" key="3">
    <source>
        <dbReference type="ARBA" id="ARBA00022801"/>
    </source>
</evidence>
<comment type="catalytic activity">
    <reaction evidence="5">
        <text>dUTP + H2O = dUMP + diphosphate + H(+)</text>
        <dbReference type="Rhea" id="RHEA:10248"/>
        <dbReference type="ChEBI" id="CHEBI:15377"/>
        <dbReference type="ChEBI" id="CHEBI:15378"/>
        <dbReference type="ChEBI" id="CHEBI:33019"/>
        <dbReference type="ChEBI" id="CHEBI:61555"/>
        <dbReference type="ChEBI" id="CHEBI:246422"/>
        <dbReference type="EC" id="3.6.1.23"/>
    </reaction>
</comment>
<dbReference type="PANTHER" id="PTHR11241:SF0">
    <property type="entry name" value="DEOXYURIDINE 5'-TRIPHOSPHATE NUCLEOTIDOHYDROLASE"/>
    <property type="match status" value="1"/>
</dbReference>
<protein>
    <recommendedName>
        <fullName evidence="2">dUTP diphosphatase</fullName>
        <ecNumber evidence="2">3.6.1.23</ecNumber>
    </recommendedName>
</protein>
<dbReference type="NCBIfam" id="NF001862">
    <property type="entry name" value="PRK00601.1"/>
    <property type="match status" value="1"/>
</dbReference>
<gene>
    <name evidence="7" type="ORF">BDD14_3538</name>
</gene>
<evidence type="ECO:0000313" key="7">
    <source>
        <dbReference type="EMBL" id="RZU41996.1"/>
    </source>
</evidence>
<evidence type="ECO:0000256" key="1">
    <source>
        <dbReference type="ARBA" id="ARBA00006581"/>
    </source>
</evidence>
<evidence type="ECO:0000259" key="6">
    <source>
        <dbReference type="Pfam" id="PF00692"/>
    </source>
</evidence>
<dbReference type="GO" id="GO:0000287">
    <property type="term" value="F:magnesium ion binding"/>
    <property type="evidence" value="ECO:0007669"/>
    <property type="project" value="InterPro"/>
</dbReference>
<comment type="caution">
    <text evidence="7">The sequence shown here is derived from an EMBL/GenBank/DDBJ whole genome shotgun (WGS) entry which is preliminary data.</text>
</comment>
<name>A0A4V2G4R2_9BACT</name>
<dbReference type="PANTHER" id="PTHR11241">
    <property type="entry name" value="DEOXYURIDINE 5'-TRIPHOSPHATE NUCLEOTIDOHYDROLASE"/>
    <property type="match status" value="1"/>
</dbReference>
<comment type="similarity">
    <text evidence="1">Belongs to the dUTPase family.</text>
</comment>
<evidence type="ECO:0000256" key="2">
    <source>
        <dbReference type="ARBA" id="ARBA00012379"/>
    </source>
</evidence>
<keyword evidence="8" id="KW-1185">Reference proteome</keyword>
<dbReference type="RefSeq" id="WP_130419819.1">
    <property type="nucleotide sequence ID" value="NZ_SHKW01000001.1"/>
</dbReference>